<accession>A0ABW3APM3</accession>
<dbReference type="EMBL" id="JBHTHZ010000002">
    <property type="protein sequence ID" value="MFD0792986.1"/>
    <property type="molecule type" value="Genomic_DNA"/>
</dbReference>
<evidence type="ECO:0000313" key="1">
    <source>
        <dbReference type="EMBL" id="MFD0792986.1"/>
    </source>
</evidence>
<dbReference type="SUPFAM" id="SSF50998">
    <property type="entry name" value="Quinoprotein alcohol dehydrogenase-like"/>
    <property type="match status" value="1"/>
</dbReference>
<dbReference type="Pfam" id="PF13585">
    <property type="entry name" value="CHU_C"/>
    <property type="match status" value="1"/>
</dbReference>
<comment type="caution">
    <text evidence="1">The sequence shown here is derived from an EMBL/GenBank/DDBJ whole genome shotgun (WGS) entry which is preliminary data.</text>
</comment>
<name>A0ABW3APM3_9SPHI</name>
<gene>
    <name evidence="1" type="ORF">ACFQZX_05115</name>
</gene>
<dbReference type="NCBIfam" id="TIGR04131">
    <property type="entry name" value="Bac_Flav_CTERM"/>
    <property type="match status" value="1"/>
</dbReference>
<protein>
    <submittedName>
        <fullName evidence="1">Gliding motility-associated C-terminal domain-containing protein</fullName>
    </submittedName>
</protein>
<reference evidence="2" key="1">
    <citation type="journal article" date="2019" name="Int. J. Syst. Evol. Microbiol.">
        <title>The Global Catalogue of Microorganisms (GCM) 10K type strain sequencing project: providing services to taxonomists for standard genome sequencing and annotation.</title>
        <authorList>
            <consortium name="The Broad Institute Genomics Platform"/>
            <consortium name="The Broad Institute Genome Sequencing Center for Infectious Disease"/>
            <person name="Wu L."/>
            <person name="Ma J."/>
        </authorList>
    </citation>
    <scope>NUCLEOTIDE SEQUENCE [LARGE SCALE GENOMIC DNA]</scope>
    <source>
        <strain evidence="2">CCUG 61484</strain>
    </source>
</reference>
<dbReference type="Proteomes" id="UP001597010">
    <property type="component" value="Unassembled WGS sequence"/>
</dbReference>
<proteinExistence type="predicted"/>
<dbReference type="InterPro" id="IPR026341">
    <property type="entry name" value="T9SS_type_B"/>
</dbReference>
<dbReference type="RefSeq" id="WP_377112109.1">
    <property type="nucleotide sequence ID" value="NZ_JBHTHZ010000002.1"/>
</dbReference>
<keyword evidence="2" id="KW-1185">Reference proteome</keyword>
<dbReference type="InterPro" id="IPR011047">
    <property type="entry name" value="Quinoprotein_ADH-like_sf"/>
</dbReference>
<organism evidence="1 2">
    <name type="scientific">Mucilaginibacter litoreus</name>
    <dbReference type="NCBI Taxonomy" id="1048221"/>
    <lineage>
        <taxon>Bacteria</taxon>
        <taxon>Pseudomonadati</taxon>
        <taxon>Bacteroidota</taxon>
        <taxon>Sphingobacteriia</taxon>
        <taxon>Sphingobacteriales</taxon>
        <taxon>Sphingobacteriaceae</taxon>
        <taxon>Mucilaginibacter</taxon>
    </lineage>
</organism>
<sequence length="619" mass="66738">MCNSSATVYKVTVTQTGLQTQQVGGCSGAFFSIAVDNNKFYYNDGSNLYRADLIDAGTGAPTLANCTYMNTQTYGNALTVDKDGKIYYVSGTELFAVNPVTGISNSLGIMQYAPSGDLLFYNNELYMASYGGIVKIPLDDPSKAEMWVQIENESIYGLATAAVNSNIKAYAFTGSGFSTNVLELDLKNRLLKGSAGTLPFTVYDAGSAVESGIEPPLEILDVKVSRSCDVINRAMAEIVTKAHASEYIYTLNNGLSNATGTFDNLAPGTYQVTVKADNGQAPVSRTFIVPDYSKDVPIINATVINPVCDLKGSVKLQVAVSGYKIKVNNSIYENGHQFNNLLPGNYDFNIITTAGCIIAEKSYTLTQEVCPPITIKAINIAADCDNYGAGTVTVLTEPHPDNYTYTLGGTSNTSGVFANLLPGSYNLVIQSAGGDNYQQQVIVPDFKPIIKPALSVIINNAVCTAAGKVKFVPNGDIKDAAKILFQNNVYKIGQQISDLAVGPHHFTILSEQDCVLDEIDVSIDQDECNPVDFPNTFTPNGDGMNDVFRPNQDSNPVKYTLTVFNRNGQQIFQTKSTSNGWDGNYKGSIAPAGVYYWVCTYIMGDATITTKKGWVTLIR</sequence>
<evidence type="ECO:0000313" key="2">
    <source>
        <dbReference type="Proteomes" id="UP001597010"/>
    </source>
</evidence>